<accession>A0A6H5ISK9</accession>
<sequence length="270" mass="30216">MRTFAGSRVSDDALRVRWLELLPEQTRRLLLLTWNQSLDELAAVADEAHAMGPSVMSIGYRSQQPTSAPSLSFAADSPDPVTQKLAELLLAINLIITLIHFCHSSEAQPRSDRLGKLSHPCSRDGCALQTLLKSWSHGRLLQGSRPHRALLSMRPEEPSSKGLQRPTIVRSLPRTRSRRPSTRVHKLELPSCTEDNLQPLIMRILQLNFNHCEAASRTCFTIPSASCASTWPSCVSNTRTLLHPIHSSPMPTVKQLSGCREEFRCRSAWR</sequence>
<dbReference type="EMBL" id="CADCXV010001035">
    <property type="protein sequence ID" value="CAB0040554.1"/>
    <property type="molecule type" value="Genomic_DNA"/>
</dbReference>
<organism evidence="2 3">
    <name type="scientific">Trichogramma brassicae</name>
    <dbReference type="NCBI Taxonomy" id="86971"/>
    <lineage>
        <taxon>Eukaryota</taxon>
        <taxon>Metazoa</taxon>
        <taxon>Ecdysozoa</taxon>
        <taxon>Arthropoda</taxon>
        <taxon>Hexapoda</taxon>
        <taxon>Insecta</taxon>
        <taxon>Pterygota</taxon>
        <taxon>Neoptera</taxon>
        <taxon>Endopterygota</taxon>
        <taxon>Hymenoptera</taxon>
        <taxon>Apocrita</taxon>
        <taxon>Proctotrupomorpha</taxon>
        <taxon>Chalcidoidea</taxon>
        <taxon>Trichogrammatidae</taxon>
        <taxon>Trichogramma</taxon>
    </lineage>
</organism>
<feature type="region of interest" description="Disordered" evidence="1">
    <location>
        <begin position="154"/>
        <end position="180"/>
    </location>
</feature>
<dbReference type="AlphaFoldDB" id="A0A6H5ISK9"/>
<keyword evidence="3" id="KW-1185">Reference proteome</keyword>
<proteinExistence type="predicted"/>
<evidence type="ECO:0000313" key="3">
    <source>
        <dbReference type="Proteomes" id="UP000479190"/>
    </source>
</evidence>
<dbReference type="Proteomes" id="UP000479190">
    <property type="component" value="Unassembled WGS sequence"/>
</dbReference>
<protein>
    <submittedName>
        <fullName evidence="2">Uncharacterized protein</fullName>
    </submittedName>
</protein>
<name>A0A6H5ISK9_9HYME</name>
<reference evidence="2 3" key="1">
    <citation type="submission" date="2020-02" db="EMBL/GenBank/DDBJ databases">
        <authorList>
            <person name="Ferguson B K."/>
        </authorList>
    </citation>
    <scope>NUCLEOTIDE SEQUENCE [LARGE SCALE GENOMIC DNA]</scope>
</reference>
<gene>
    <name evidence="2" type="ORF">TBRA_LOCUS12256</name>
</gene>
<evidence type="ECO:0000313" key="2">
    <source>
        <dbReference type="EMBL" id="CAB0040554.1"/>
    </source>
</evidence>
<evidence type="ECO:0000256" key="1">
    <source>
        <dbReference type="SAM" id="MobiDB-lite"/>
    </source>
</evidence>